<feature type="domain" description="AMP-activated protein kinase glycogen-binding" evidence="2">
    <location>
        <begin position="301"/>
        <end position="378"/>
    </location>
</feature>
<dbReference type="STRING" id="1890364.A0A2P6NWS9"/>
<feature type="region of interest" description="Disordered" evidence="1">
    <location>
        <begin position="258"/>
        <end position="299"/>
    </location>
</feature>
<keyword evidence="4" id="KW-1185">Reference proteome</keyword>
<dbReference type="SUPFAM" id="SSF81296">
    <property type="entry name" value="E set domains"/>
    <property type="match status" value="1"/>
</dbReference>
<feature type="compositionally biased region" description="Polar residues" evidence="1">
    <location>
        <begin position="45"/>
        <end position="55"/>
    </location>
</feature>
<evidence type="ECO:0000313" key="3">
    <source>
        <dbReference type="EMBL" id="PRP88411.1"/>
    </source>
</evidence>
<sequence>MTVGARVEESFRGDKMAPLPLGTATAKPTKSSKLDSIIGRLLGRTSPNASASPEVTESPKTKRTSRGSKKIDAGDVATVSITDEEKKKKEREEIEAARKKEEDVERARREEEEWKRAVRENRERLQRQAELEAREKHKRLSQQMMTRSSDAPSECHPLEKPVVEQKKSDPAPEIKAESPTVQLEAVKVAEISIGKEEDVSESETTVDMSTDNAPPAPVAVQSESVKVAEISSETIEETTATEVAVTNDDVIHSVPEEVVSHVTDHRDGADENPTDQRPHEEIDTAEPPMDDDKEGSNELSHTFTWYGNKNDNVYLAGDWTQWTLTPMKPDPEFPSKFTVTVSGLERGKRYLYKYKIGNAWREDEKSPVYREGGVTNNVFLSS</sequence>
<dbReference type="Proteomes" id="UP000241769">
    <property type="component" value="Unassembled WGS sequence"/>
</dbReference>
<evidence type="ECO:0000256" key="1">
    <source>
        <dbReference type="SAM" id="MobiDB-lite"/>
    </source>
</evidence>
<protein>
    <submittedName>
        <fullName evidence="3">GTPase</fullName>
    </submittedName>
</protein>
<gene>
    <name evidence="3" type="ORF">PROFUN_03325</name>
</gene>
<reference evidence="3 4" key="1">
    <citation type="journal article" date="2018" name="Genome Biol. Evol.">
        <title>Multiple Roots of Fruiting Body Formation in Amoebozoa.</title>
        <authorList>
            <person name="Hillmann F."/>
            <person name="Forbes G."/>
            <person name="Novohradska S."/>
            <person name="Ferling I."/>
            <person name="Riege K."/>
            <person name="Groth M."/>
            <person name="Westermann M."/>
            <person name="Marz M."/>
            <person name="Spaller T."/>
            <person name="Winckler T."/>
            <person name="Schaap P."/>
            <person name="Glockner G."/>
        </authorList>
    </citation>
    <scope>NUCLEOTIDE SEQUENCE [LARGE SCALE GENOMIC DNA]</scope>
    <source>
        <strain evidence="3 4">Jena</strain>
    </source>
</reference>
<feature type="compositionally biased region" description="Polar residues" evidence="1">
    <location>
        <begin position="202"/>
        <end position="212"/>
    </location>
</feature>
<dbReference type="Gene3D" id="2.60.40.10">
    <property type="entry name" value="Immunoglobulins"/>
    <property type="match status" value="1"/>
</dbReference>
<dbReference type="InterPro" id="IPR013783">
    <property type="entry name" value="Ig-like_fold"/>
</dbReference>
<dbReference type="EMBL" id="MDYQ01000011">
    <property type="protein sequence ID" value="PRP88411.1"/>
    <property type="molecule type" value="Genomic_DNA"/>
</dbReference>
<feature type="compositionally biased region" description="Basic and acidic residues" evidence="1">
    <location>
        <begin position="156"/>
        <end position="176"/>
    </location>
</feature>
<feature type="region of interest" description="Disordered" evidence="1">
    <location>
        <begin position="1"/>
        <end position="116"/>
    </location>
</feature>
<feature type="compositionally biased region" description="Basic and acidic residues" evidence="1">
    <location>
        <begin position="83"/>
        <end position="116"/>
    </location>
</feature>
<dbReference type="Pfam" id="PF16561">
    <property type="entry name" value="AMPK1_CBM"/>
    <property type="match status" value="1"/>
</dbReference>
<dbReference type="OrthoDB" id="5873279at2759"/>
<dbReference type="InParanoid" id="A0A2P6NWS9"/>
<feature type="compositionally biased region" description="Polar residues" evidence="1">
    <location>
        <begin position="141"/>
        <end position="151"/>
    </location>
</feature>
<organism evidence="3 4">
    <name type="scientific">Planoprotostelium fungivorum</name>
    <dbReference type="NCBI Taxonomy" id="1890364"/>
    <lineage>
        <taxon>Eukaryota</taxon>
        <taxon>Amoebozoa</taxon>
        <taxon>Evosea</taxon>
        <taxon>Variosea</taxon>
        <taxon>Cavosteliida</taxon>
        <taxon>Cavosteliaceae</taxon>
        <taxon>Planoprotostelium</taxon>
    </lineage>
</organism>
<dbReference type="InterPro" id="IPR032640">
    <property type="entry name" value="AMPK1_CBM"/>
</dbReference>
<proteinExistence type="predicted"/>
<comment type="caution">
    <text evidence="3">The sequence shown here is derived from an EMBL/GenBank/DDBJ whole genome shotgun (WGS) entry which is preliminary data.</text>
</comment>
<feature type="compositionally biased region" description="Basic and acidic residues" evidence="1">
    <location>
        <begin position="1"/>
        <end position="15"/>
    </location>
</feature>
<feature type="region of interest" description="Disordered" evidence="1">
    <location>
        <begin position="194"/>
        <end position="233"/>
    </location>
</feature>
<dbReference type="InterPro" id="IPR014756">
    <property type="entry name" value="Ig_E-set"/>
</dbReference>
<feature type="compositionally biased region" description="Basic and acidic residues" evidence="1">
    <location>
        <begin position="258"/>
        <end position="282"/>
    </location>
</feature>
<name>A0A2P6NWS9_9EUKA</name>
<dbReference type="CDD" id="cd02859">
    <property type="entry name" value="E_set_AMPKbeta_like_N"/>
    <property type="match status" value="1"/>
</dbReference>
<evidence type="ECO:0000259" key="2">
    <source>
        <dbReference type="Pfam" id="PF16561"/>
    </source>
</evidence>
<accession>A0A2P6NWS9</accession>
<evidence type="ECO:0000313" key="4">
    <source>
        <dbReference type="Proteomes" id="UP000241769"/>
    </source>
</evidence>
<dbReference type="AlphaFoldDB" id="A0A2P6NWS9"/>
<feature type="region of interest" description="Disordered" evidence="1">
    <location>
        <begin position="132"/>
        <end position="179"/>
    </location>
</feature>